<comment type="caution">
    <text evidence="7">The sequence shown here is derived from an EMBL/GenBank/DDBJ whole genome shotgun (WGS) entry which is preliminary data.</text>
</comment>
<proteinExistence type="inferred from homology"/>
<dbReference type="PANTHER" id="PTHR35791:SF1">
    <property type="entry name" value="UPF0754 MEMBRANE PROTEIN YHEB"/>
    <property type="match status" value="1"/>
</dbReference>
<evidence type="ECO:0000313" key="7">
    <source>
        <dbReference type="EMBL" id="KYO65234.1"/>
    </source>
</evidence>
<name>A0A161PTN2_9FIRM</name>
<dbReference type="AlphaFoldDB" id="A0A161PTN2"/>
<comment type="subcellular location">
    <subcellularLocation>
        <location evidence="1">Endomembrane system</location>
    </subcellularLocation>
</comment>
<sequence>MIALKFYFFLIAMPIIGGFIGWITNLLAIKLIFWPIQPINIFGIKFQGIIPKRRFEIAKNIGIALESEILSFEEFAALLTSSSLKYEILDKIKYILNDRIIDKLPLFIPKKIVSNFFNEAIDYYGMPVIEDLKNDIMNKAREEIKIGKLVEEKINSFDIIKLEELIIKLSKRELRQIEILGGLIGFFIGLLQALVSVFLKM</sequence>
<dbReference type="GO" id="GO:0012505">
    <property type="term" value="C:endomembrane system"/>
    <property type="evidence" value="ECO:0007669"/>
    <property type="project" value="UniProtKB-SubCell"/>
</dbReference>
<evidence type="ECO:0000313" key="8">
    <source>
        <dbReference type="Proteomes" id="UP000075737"/>
    </source>
</evidence>
<dbReference type="PANTHER" id="PTHR35791">
    <property type="entry name" value="UPF0754 MEMBRANE PROTEIN YHEB"/>
    <property type="match status" value="1"/>
</dbReference>
<dbReference type="Proteomes" id="UP000075737">
    <property type="component" value="Unassembled WGS sequence"/>
</dbReference>
<gene>
    <name evidence="7" type="ORF">ATZ99_16760</name>
</gene>
<evidence type="ECO:0000256" key="3">
    <source>
        <dbReference type="ARBA" id="ARBA00022692"/>
    </source>
</evidence>
<evidence type="ECO:0000256" key="1">
    <source>
        <dbReference type="ARBA" id="ARBA00004308"/>
    </source>
</evidence>
<keyword evidence="8" id="KW-1185">Reference proteome</keyword>
<keyword evidence="3 6" id="KW-0812">Transmembrane</keyword>
<reference evidence="7 8" key="1">
    <citation type="submission" date="2015-12" db="EMBL/GenBank/DDBJ databases">
        <title>Draft genome of Thermovenabulum gondwanense isolated from a red thermophilic microbial mat colonisisng an outflow channel of a bore well.</title>
        <authorList>
            <person name="Patel B.K."/>
        </authorList>
    </citation>
    <scope>NUCLEOTIDE SEQUENCE [LARGE SCALE GENOMIC DNA]</scope>
    <source>
        <strain evidence="7 8">R270</strain>
    </source>
</reference>
<feature type="transmembrane region" description="Helical" evidence="6">
    <location>
        <begin position="6"/>
        <end position="29"/>
    </location>
</feature>
<evidence type="ECO:0000256" key="2">
    <source>
        <dbReference type="ARBA" id="ARBA00008053"/>
    </source>
</evidence>
<dbReference type="InterPro" id="IPR007383">
    <property type="entry name" value="DUF445"/>
</dbReference>
<dbReference type="EMBL" id="LOHZ01000036">
    <property type="protein sequence ID" value="KYO65234.1"/>
    <property type="molecule type" value="Genomic_DNA"/>
</dbReference>
<evidence type="ECO:0000256" key="6">
    <source>
        <dbReference type="SAM" id="Phobius"/>
    </source>
</evidence>
<protein>
    <recommendedName>
        <fullName evidence="9">DUF445 domain-containing protein</fullName>
    </recommendedName>
</protein>
<keyword evidence="4 6" id="KW-1133">Transmembrane helix</keyword>
<dbReference type="Pfam" id="PF04286">
    <property type="entry name" value="DUF445"/>
    <property type="match status" value="2"/>
</dbReference>
<feature type="transmembrane region" description="Helical" evidence="6">
    <location>
        <begin position="177"/>
        <end position="199"/>
    </location>
</feature>
<comment type="similarity">
    <text evidence="2">Belongs to the UPF0754 family.</text>
</comment>
<dbReference type="STRING" id="520767.ATZ99_16760"/>
<evidence type="ECO:0000256" key="4">
    <source>
        <dbReference type="ARBA" id="ARBA00022989"/>
    </source>
</evidence>
<accession>A0A161PTN2</accession>
<evidence type="ECO:0008006" key="9">
    <source>
        <dbReference type="Google" id="ProtNLM"/>
    </source>
</evidence>
<organism evidence="7 8">
    <name type="scientific">Thermovenabulum gondwanense</name>
    <dbReference type="NCBI Taxonomy" id="520767"/>
    <lineage>
        <taxon>Bacteria</taxon>
        <taxon>Bacillati</taxon>
        <taxon>Bacillota</taxon>
        <taxon>Clostridia</taxon>
        <taxon>Thermosediminibacterales</taxon>
        <taxon>Thermosediminibacteraceae</taxon>
        <taxon>Thermovenabulum</taxon>
    </lineage>
</organism>
<keyword evidence="5 6" id="KW-0472">Membrane</keyword>
<evidence type="ECO:0000256" key="5">
    <source>
        <dbReference type="ARBA" id="ARBA00023136"/>
    </source>
</evidence>